<gene>
    <name evidence="1" type="ORF">WJX73_003754</name>
</gene>
<dbReference type="SUPFAM" id="SSF75005">
    <property type="entry name" value="Arabinanase/levansucrase/invertase"/>
    <property type="match status" value="1"/>
</dbReference>
<dbReference type="Gene3D" id="2.115.10.20">
    <property type="entry name" value="Glycosyl hydrolase domain, family 43"/>
    <property type="match status" value="2"/>
</dbReference>
<sequence length="407" mass="44216">MLQVSCRAAHSATAQAAELQQAGLIFPCGRPGSWDEGCVGSPVVRWYRGDNEQRWVMWYSGRATASDPIDSIHPSAGSIGMVVSGDGVQWTRGQADVEVTRGQEKETDVGKVLGPNEDEWWGHDTRHLTVSDVQVFSRDAVGEGVGVYWMYYSGGNFEAADCPAGLQGADSSQIIEGIRTRPGLAMSQDARHWARIEGGHHTGALFDAGKEGSDEWDAAFVGSPQVTGRLDALRMYYHSFDPQKGKWGIGIAESDNGMGWQKRGPIFWGSEQHDFDARGAAAHHVVQDFEARRYVMFYEAVAKDNTRSIGMAVSPTGVDDWECLPEPVLQPAQSEAYDNAEAAWDAQGVGAPCALAMASGQWRLYYAGRAEAGAWGGIGLAITDITNLQELQGVRTAFKRTQPRGLD</sequence>
<proteinExistence type="predicted"/>
<organism evidence="1 2">
    <name type="scientific">Symbiochloris irregularis</name>
    <dbReference type="NCBI Taxonomy" id="706552"/>
    <lineage>
        <taxon>Eukaryota</taxon>
        <taxon>Viridiplantae</taxon>
        <taxon>Chlorophyta</taxon>
        <taxon>core chlorophytes</taxon>
        <taxon>Trebouxiophyceae</taxon>
        <taxon>Trebouxiales</taxon>
        <taxon>Trebouxiaceae</taxon>
        <taxon>Symbiochloris</taxon>
    </lineage>
</organism>
<evidence type="ECO:0000313" key="1">
    <source>
        <dbReference type="EMBL" id="KAK9799010.1"/>
    </source>
</evidence>
<evidence type="ECO:0008006" key="3">
    <source>
        <dbReference type="Google" id="ProtNLM"/>
    </source>
</evidence>
<dbReference type="AlphaFoldDB" id="A0AAW1NZQ8"/>
<protein>
    <recommendedName>
        <fullName evidence="3">Glycosyl hydrolase family 32 N-terminal domain-containing protein</fullName>
    </recommendedName>
</protein>
<dbReference type="InterPro" id="IPR023296">
    <property type="entry name" value="Glyco_hydro_beta-prop_sf"/>
</dbReference>
<dbReference type="EMBL" id="JALJOQ010000092">
    <property type="protein sequence ID" value="KAK9799010.1"/>
    <property type="molecule type" value="Genomic_DNA"/>
</dbReference>
<dbReference type="Proteomes" id="UP001465755">
    <property type="component" value="Unassembled WGS sequence"/>
</dbReference>
<dbReference type="PANTHER" id="PTHR35279">
    <property type="match status" value="1"/>
</dbReference>
<name>A0AAW1NZQ8_9CHLO</name>
<comment type="caution">
    <text evidence="1">The sequence shown here is derived from an EMBL/GenBank/DDBJ whole genome shotgun (WGS) entry which is preliminary data.</text>
</comment>
<evidence type="ECO:0000313" key="2">
    <source>
        <dbReference type="Proteomes" id="UP001465755"/>
    </source>
</evidence>
<dbReference type="PANTHER" id="PTHR35279:SF1">
    <property type="entry name" value="ARABINANASE_LEVANSUCRASE_INVERTASE"/>
    <property type="match status" value="1"/>
</dbReference>
<accession>A0AAW1NZQ8</accession>
<keyword evidence="2" id="KW-1185">Reference proteome</keyword>
<reference evidence="1 2" key="1">
    <citation type="journal article" date="2024" name="Nat. Commun.">
        <title>Phylogenomics reveals the evolutionary origins of lichenization in chlorophyte algae.</title>
        <authorList>
            <person name="Puginier C."/>
            <person name="Libourel C."/>
            <person name="Otte J."/>
            <person name="Skaloud P."/>
            <person name="Haon M."/>
            <person name="Grisel S."/>
            <person name="Petersen M."/>
            <person name="Berrin J.G."/>
            <person name="Delaux P.M."/>
            <person name="Dal Grande F."/>
            <person name="Keller J."/>
        </authorList>
    </citation>
    <scope>NUCLEOTIDE SEQUENCE [LARGE SCALE GENOMIC DNA]</scope>
    <source>
        <strain evidence="1 2">SAG 2036</strain>
    </source>
</reference>